<dbReference type="Gene3D" id="2.60.120.260">
    <property type="entry name" value="Galactose-binding domain-like"/>
    <property type="match status" value="1"/>
</dbReference>
<dbReference type="NCBIfam" id="TIGR00976">
    <property type="entry name" value="CocE_NonD"/>
    <property type="match status" value="1"/>
</dbReference>
<accession>A0A918QJF0</accession>
<protein>
    <submittedName>
        <fullName evidence="4">Peptidase S15</fullName>
    </submittedName>
</protein>
<dbReference type="PANTHER" id="PTHR43056">
    <property type="entry name" value="PEPTIDASE S9 PROLYL OLIGOPEPTIDASE"/>
    <property type="match status" value="1"/>
</dbReference>
<evidence type="ECO:0000259" key="3">
    <source>
        <dbReference type="SMART" id="SM00939"/>
    </source>
</evidence>
<dbReference type="InterPro" id="IPR050585">
    <property type="entry name" value="Xaa-Pro_dipeptidyl-ppase/CocE"/>
</dbReference>
<dbReference type="AlphaFoldDB" id="A0A918QJF0"/>
<dbReference type="InterPro" id="IPR029058">
    <property type="entry name" value="AB_hydrolase_fold"/>
</dbReference>
<feature type="region of interest" description="Disordered" evidence="2">
    <location>
        <begin position="335"/>
        <end position="382"/>
    </location>
</feature>
<name>A0A918QJF0_9ACTN</name>
<dbReference type="SUPFAM" id="SSF49785">
    <property type="entry name" value="Galactose-binding domain-like"/>
    <property type="match status" value="1"/>
</dbReference>
<dbReference type="InterPro" id="IPR008979">
    <property type="entry name" value="Galactose-bd-like_sf"/>
</dbReference>
<dbReference type="SUPFAM" id="SSF53474">
    <property type="entry name" value="alpha/beta-Hydrolases"/>
    <property type="match status" value="1"/>
</dbReference>
<feature type="domain" description="Xaa-Pro dipeptidyl-peptidase C-terminal" evidence="3">
    <location>
        <begin position="304"/>
        <end position="528"/>
    </location>
</feature>
<comment type="caution">
    <text evidence="4">The sequence shown here is derived from an EMBL/GenBank/DDBJ whole genome shotgun (WGS) entry which is preliminary data.</text>
</comment>
<sequence>MRHRPQNRTEAYESPDIRRDDIRIPVRHGTLLYARVWRPVAADPVPALLEYSPERLTDSTAPRDEQRHPWYAGHGYASVRVDARGHGNSGGGPDSAGRPPDPGGPDPDRDAADAAEVIDWLATQPWCTGRTGMFGIGPGADHALRTAALAPEPLAAVVLVGAEADPYRDGGAYPGGSPSAEGLHARSAARLSADCLPPDPAFAGPGWRELWLARLAAVEPAAHTWLAHQIRDDFWDRRAVPLTAVRAAVLAVAGAHGPHRETVLRLLETLPPDRVRGVLGPWAAGRYPDHGRPGPAVGFLHETLRWWDQHLKGIDSGATAEPALRVLDTGAGGRWAGRRGRDDGTPLSYGLRGAPRPVDSPQCTGAEAGDPADGGEGIPGDQRADDAYSACFDFPVTGEPVTVLGRPRVTLRLRMEVPHGQAVARLCDVGPDGSSARIALGVLNLAARHGAERAHAWPAGTAEEVTLALSPVAHTFAPGHRIRLAVSSAYWPRVWPQSGTADPAGPAGTADSAAPAGFVLEPEGSLLELPAAEGPGEEVRFAEPEPEPEHPEPLGVSSPVTLDPPPPARLLVRDLAAGEWRLETRPGPHGVQRYPDGLEVTGETTEIRTIRERDPHSARAWTERTVRLHRPELSWDVSVETRSETACDAADFLLRDEVVCRDGREIVFHRTWERRIPRLAG</sequence>
<evidence type="ECO:0000313" key="4">
    <source>
        <dbReference type="EMBL" id="GGZ52839.1"/>
    </source>
</evidence>
<keyword evidence="1" id="KW-0378">Hydrolase</keyword>
<reference evidence="4" key="1">
    <citation type="journal article" date="2014" name="Int. J. Syst. Evol. Microbiol.">
        <title>Complete genome sequence of Corynebacterium casei LMG S-19264T (=DSM 44701T), isolated from a smear-ripened cheese.</title>
        <authorList>
            <consortium name="US DOE Joint Genome Institute (JGI-PGF)"/>
            <person name="Walter F."/>
            <person name="Albersmeier A."/>
            <person name="Kalinowski J."/>
            <person name="Ruckert C."/>
        </authorList>
    </citation>
    <scope>NUCLEOTIDE SEQUENCE</scope>
    <source>
        <strain evidence="4">JCM 4988</strain>
    </source>
</reference>
<dbReference type="Gene3D" id="3.40.50.1820">
    <property type="entry name" value="alpha/beta hydrolase"/>
    <property type="match status" value="1"/>
</dbReference>
<evidence type="ECO:0000256" key="2">
    <source>
        <dbReference type="SAM" id="MobiDB-lite"/>
    </source>
</evidence>
<dbReference type="Proteomes" id="UP000630936">
    <property type="component" value="Unassembled WGS sequence"/>
</dbReference>
<evidence type="ECO:0000256" key="1">
    <source>
        <dbReference type="ARBA" id="ARBA00022801"/>
    </source>
</evidence>
<keyword evidence="5" id="KW-1185">Reference proteome</keyword>
<dbReference type="Pfam" id="PF02129">
    <property type="entry name" value="Peptidase_S15"/>
    <property type="match status" value="1"/>
</dbReference>
<dbReference type="PANTHER" id="PTHR43056:SF10">
    <property type="entry name" value="COCE_NOND FAMILY, PUTATIVE (AFU_ORTHOLOGUE AFUA_7G00600)-RELATED"/>
    <property type="match status" value="1"/>
</dbReference>
<proteinExistence type="predicted"/>
<reference evidence="4" key="2">
    <citation type="submission" date="2020-09" db="EMBL/GenBank/DDBJ databases">
        <authorList>
            <person name="Sun Q."/>
            <person name="Ohkuma M."/>
        </authorList>
    </citation>
    <scope>NUCLEOTIDE SEQUENCE</scope>
    <source>
        <strain evidence="4">JCM 4988</strain>
    </source>
</reference>
<dbReference type="InterPro" id="IPR013736">
    <property type="entry name" value="Xaa-Pro_dipept_C"/>
</dbReference>
<evidence type="ECO:0000313" key="5">
    <source>
        <dbReference type="Proteomes" id="UP000630936"/>
    </source>
</evidence>
<dbReference type="GO" id="GO:0008239">
    <property type="term" value="F:dipeptidyl-peptidase activity"/>
    <property type="evidence" value="ECO:0007669"/>
    <property type="project" value="InterPro"/>
</dbReference>
<dbReference type="Pfam" id="PF08530">
    <property type="entry name" value="PepX_C"/>
    <property type="match status" value="1"/>
</dbReference>
<feature type="region of interest" description="Disordered" evidence="2">
    <location>
        <begin position="81"/>
        <end position="111"/>
    </location>
</feature>
<organism evidence="4 5">
    <name type="scientific">Streptomyces inusitatus</name>
    <dbReference type="NCBI Taxonomy" id="68221"/>
    <lineage>
        <taxon>Bacteria</taxon>
        <taxon>Bacillati</taxon>
        <taxon>Actinomycetota</taxon>
        <taxon>Actinomycetes</taxon>
        <taxon>Kitasatosporales</taxon>
        <taxon>Streptomycetaceae</taxon>
        <taxon>Streptomyces</taxon>
    </lineage>
</organism>
<gene>
    <name evidence="4" type="ORF">GCM10010387_53740</name>
</gene>
<dbReference type="InterPro" id="IPR000383">
    <property type="entry name" value="Xaa-Pro-like_dom"/>
</dbReference>
<feature type="region of interest" description="Disordered" evidence="2">
    <location>
        <begin position="534"/>
        <end position="564"/>
    </location>
</feature>
<dbReference type="InterPro" id="IPR005674">
    <property type="entry name" value="CocE/Ser_esterase"/>
</dbReference>
<dbReference type="RefSeq" id="WP_190125813.1">
    <property type="nucleotide sequence ID" value="NZ_BMWG01000022.1"/>
</dbReference>
<feature type="compositionally biased region" description="Basic and acidic residues" evidence="2">
    <location>
        <begin position="537"/>
        <end position="552"/>
    </location>
</feature>
<dbReference type="SMART" id="SM00939">
    <property type="entry name" value="PepX_C"/>
    <property type="match status" value="1"/>
</dbReference>
<dbReference type="EMBL" id="BMWG01000022">
    <property type="protein sequence ID" value="GGZ52839.1"/>
    <property type="molecule type" value="Genomic_DNA"/>
</dbReference>